<evidence type="ECO:0000256" key="2">
    <source>
        <dbReference type="ARBA" id="ARBA00007931"/>
    </source>
</evidence>
<gene>
    <name evidence="15" type="ORF">KC19_8G157100</name>
</gene>
<feature type="transmembrane region" description="Helical" evidence="13">
    <location>
        <begin position="496"/>
        <end position="527"/>
    </location>
</feature>
<feature type="non-terminal residue" evidence="15">
    <location>
        <position position="1"/>
    </location>
</feature>
<accession>A0A8T0H3T9</accession>
<dbReference type="GO" id="GO:0008237">
    <property type="term" value="F:metallopeptidase activity"/>
    <property type="evidence" value="ECO:0007669"/>
    <property type="project" value="UniProtKB-KW"/>
</dbReference>
<evidence type="ECO:0000256" key="13">
    <source>
        <dbReference type="SAM" id="Phobius"/>
    </source>
</evidence>
<protein>
    <recommendedName>
        <fullName evidence="14">Peptidase M50 domain-containing protein</fullName>
    </recommendedName>
</protein>
<evidence type="ECO:0000256" key="3">
    <source>
        <dbReference type="ARBA" id="ARBA00022528"/>
    </source>
</evidence>
<evidence type="ECO:0000256" key="1">
    <source>
        <dbReference type="ARBA" id="ARBA00004508"/>
    </source>
</evidence>
<keyword evidence="3" id="KW-0150">Chloroplast</keyword>
<feature type="domain" description="Peptidase M50" evidence="14">
    <location>
        <begin position="330"/>
        <end position="495"/>
    </location>
</feature>
<organism evidence="15 16">
    <name type="scientific">Ceratodon purpureus</name>
    <name type="common">Fire moss</name>
    <name type="synonym">Dicranum purpureum</name>
    <dbReference type="NCBI Taxonomy" id="3225"/>
    <lineage>
        <taxon>Eukaryota</taxon>
        <taxon>Viridiplantae</taxon>
        <taxon>Streptophyta</taxon>
        <taxon>Embryophyta</taxon>
        <taxon>Bryophyta</taxon>
        <taxon>Bryophytina</taxon>
        <taxon>Bryopsida</taxon>
        <taxon>Dicranidae</taxon>
        <taxon>Pseudoditrichales</taxon>
        <taxon>Ditrichaceae</taxon>
        <taxon>Ceratodon</taxon>
    </lineage>
</organism>
<keyword evidence="6 13" id="KW-0812">Transmembrane</keyword>
<evidence type="ECO:0000256" key="6">
    <source>
        <dbReference type="ARBA" id="ARBA00022692"/>
    </source>
</evidence>
<dbReference type="InterPro" id="IPR008915">
    <property type="entry name" value="Peptidase_M50"/>
</dbReference>
<keyword evidence="7" id="KW-0378">Hydrolase</keyword>
<evidence type="ECO:0000313" key="16">
    <source>
        <dbReference type="Proteomes" id="UP000822688"/>
    </source>
</evidence>
<evidence type="ECO:0000313" key="15">
    <source>
        <dbReference type="EMBL" id="KAG0565024.1"/>
    </source>
</evidence>
<evidence type="ECO:0000256" key="8">
    <source>
        <dbReference type="ARBA" id="ARBA00022946"/>
    </source>
</evidence>
<dbReference type="AlphaFoldDB" id="A0A8T0H3T9"/>
<evidence type="ECO:0000256" key="9">
    <source>
        <dbReference type="ARBA" id="ARBA00022989"/>
    </source>
</evidence>
<name>A0A8T0H3T9_CERPU</name>
<proteinExistence type="inferred from homology"/>
<comment type="similarity">
    <text evidence="2">Belongs to the peptidase M50B family.</text>
</comment>
<keyword evidence="8" id="KW-0809">Transit peptide</keyword>
<dbReference type="Proteomes" id="UP000822688">
    <property type="component" value="Chromosome 8"/>
</dbReference>
<dbReference type="Pfam" id="PF02163">
    <property type="entry name" value="Peptidase_M50"/>
    <property type="match status" value="1"/>
</dbReference>
<evidence type="ECO:0000256" key="11">
    <source>
        <dbReference type="ARBA" id="ARBA00023136"/>
    </source>
</evidence>
<keyword evidence="9 13" id="KW-1133">Transmembrane helix</keyword>
<feature type="compositionally biased region" description="Basic and acidic residues" evidence="12">
    <location>
        <begin position="90"/>
        <end position="101"/>
    </location>
</feature>
<comment type="caution">
    <text evidence="15">The sequence shown here is derived from an EMBL/GenBank/DDBJ whole genome shotgun (WGS) entry which is preliminary data.</text>
</comment>
<evidence type="ECO:0000256" key="10">
    <source>
        <dbReference type="ARBA" id="ARBA00023049"/>
    </source>
</evidence>
<feature type="transmembrane region" description="Helical" evidence="13">
    <location>
        <begin position="457"/>
        <end position="476"/>
    </location>
</feature>
<reference evidence="15" key="1">
    <citation type="submission" date="2020-06" db="EMBL/GenBank/DDBJ databases">
        <title>WGS assembly of Ceratodon purpureus strain R40.</title>
        <authorList>
            <person name="Carey S.B."/>
            <person name="Jenkins J."/>
            <person name="Shu S."/>
            <person name="Lovell J.T."/>
            <person name="Sreedasyam A."/>
            <person name="Maumus F."/>
            <person name="Tiley G.P."/>
            <person name="Fernandez-Pozo N."/>
            <person name="Barry K."/>
            <person name="Chen C."/>
            <person name="Wang M."/>
            <person name="Lipzen A."/>
            <person name="Daum C."/>
            <person name="Saski C.A."/>
            <person name="Payton A.C."/>
            <person name="Mcbreen J.C."/>
            <person name="Conrad R.E."/>
            <person name="Kollar L.M."/>
            <person name="Olsson S."/>
            <person name="Huttunen S."/>
            <person name="Landis J.B."/>
            <person name="Wickett N.J."/>
            <person name="Johnson M.G."/>
            <person name="Rensing S.A."/>
            <person name="Grimwood J."/>
            <person name="Schmutz J."/>
            <person name="Mcdaniel S.F."/>
        </authorList>
    </citation>
    <scope>NUCLEOTIDE SEQUENCE</scope>
    <source>
        <strain evidence="15">R40</strain>
    </source>
</reference>
<dbReference type="InterPro" id="IPR044838">
    <property type="entry name" value="EGY1-like"/>
</dbReference>
<feature type="transmembrane region" description="Helical" evidence="13">
    <location>
        <begin position="423"/>
        <end position="445"/>
    </location>
</feature>
<evidence type="ECO:0000256" key="4">
    <source>
        <dbReference type="ARBA" id="ARBA00022640"/>
    </source>
</evidence>
<dbReference type="PANTHER" id="PTHR31412">
    <property type="entry name" value="ZINC METALLOPROTEASE EGY1"/>
    <property type="match status" value="1"/>
</dbReference>
<keyword evidence="4" id="KW-0934">Plastid</keyword>
<dbReference type="CDD" id="cd06160">
    <property type="entry name" value="S2P-M50_like_2"/>
    <property type="match status" value="1"/>
</dbReference>
<dbReference type="PANTHER" id="PTHR31412:SF0">
    <property type="entry name" value="ZINC METALLOPROTEASE EGY1, CHLOROPLASTIC-RELATED"/>
    <property type="match status" value="1"/>
</dbReference>
<feature type="transmembrane region" description="Helical" evidence="13">
    <location>
        <begin position="548"/>
        <end position="565"/>
    </location>
</feature>
<evidence type="ECO:0000256" key="5">
    <source>
        <dbReference type="ARBA" id="ARBA00022670"/>
    </source>
</evidence>
<keyword evidence="10" id="KW-0482">Metalloprotease</keyword>
<feature type="transmembrane region" description="Helical" evidence="13">
    <location>
        <begin position="347"/>
        <end position="370"/>
    </location>
</feature>
<dbReference type="GO" id="GO:0031969">
    <property type="term" value="C:chloroplast membrane"/>
    <property type="evidence" value="ECO:0007669"/>
    <property type="project" value="UniProtKB-SubCell"/>
</dbReference>
<evidence type="ECO:0000256" key="12">
    <source>
        <dbReference type="SAM" id="MobiDB-lite"/>
    </source>
</evidence>
<keyword evidence="16" id="KW-1185">Reference proteome</keyword>
<feature type="transmembrane region" description="Helical" evidence="13">
    <location>
        <begin position="391"/>
        <end position="411"/>
    </location>
</feature>
<dbReference type="GO" id="GO:0006508">
    <property type="term" value="P:proteolysis"/>
    <property type="evidence" value="ECO:0007669"/>
    <property type="project" value="UniProtKB-KW"/>
</dbReference>
<evidence type="ECO:0000256" key="7">
    <source>
        <dbReference type="ARBA" id="ARBA00022801"/>
    </source>
</evidence>
<keyword evidence="11 13" id="KW-0472">Membrane</keyword>
<comment type="subcellular location">
    <subcellularLocation>
        <location evidence="1">Plastid</location>
        <location evidence="1">Chloroplast membrane</location>
        <topology evidence="1">Multi-pass membrane protein</topology>
    </subcellularLocation>
</comment>
<dbReference type="EMBL" id="CM026429">
    <property type="protein sequence ID" value="KAG0565024.1"/>
    <property type="molecule type" value="Genomic_DNA"/>
</dbReference>
<keyword evidence="5" id="KW-0645">Protease</keyword>
<evidence type="ECO:0000259" key="14">
    <source>
        <dbReference type="Pfam" id="PF02163"/>
    </source>
</evidence>
<sequence length="581" mass="62897">ERDDKTAYPCFHPLAHVGSLPVSARCPSSVVESEFQGRASQRRCNVGAASTSTSSSFSYGHFRSRIDTFYKLSFGLRSGGRRRHGFRVSRATEDGGGEKGGGKTTSTATEEPENDPPVSPTALHHVPDSADDGNQTTPVDVQMDAFKLMELIGLEKVDPEDVKVVKEKLCGYTTYWVTGQEPYGDLGEGVLLLGNLRGNREDVFAKLTKGVRELFGSKYDLFMVEEPNAEEQDPRGGPRVSFLLLRKEVSDPGPNTLWQYGVAVVLCLLTVGSCVELGIATQFSRLPPNVAQYFSNPESIEPSDMQLLVPFIDSALPLAYGILEFRFSMYEVGHSLAAQPRKVKLGISFLIPNITLGSFGAITQLHFSFLKRNSTRRFKSVLPDKMAKFDVSIAGPLAGGTLSLVMLGVGLSLSMKPEYTGELLQVPTLLFQGSVLLGTVTRAVLGYDAMHAATVGLHPLVIAGWYGLTTTAFNFMPVGCLDGGRAMRAAFGKTTLTISGVLTYASLVLGLLGGPLSVPWGFYVLILQRQPEKSYLNDVTEVGTVRKVGLSIVLLLVLATLLPFWDGLREELGIGLSAPPF</sequence>
<feature type="region of interest" description="Disordered" evidence="12">
    <location>
        <begin position="83"/>
        <end position="136"/>
    </location>
</feature>